<dbReference type="AlphaFoldDB" id="A0AAD9S1K5"/>
<evidence type="ECO:0008006" key="4">
    <source>
        <dbReference type="Google" id="ProtNLM"/>
    </source>
</evidence>
<proteinExistence type="predicted"/>
<dbReference type="InterPro" id="IPR052974">
    <property type="entry name" value="GH79_Enzymes"/>
</dbReference>
<evidence type="ECO:0000313" key="3">
    <source>
        <dbReference type="Proteomes" id="UP001265746"/>
    </source>
</evidence>
<dbReference type="EMBL" id="JAUJFL010000010">
    <property type="protein sequence ID" value="KAK2596875.1"/>
    <property type="molecule type" value="Genomic_DNA"/>
</dbReference>
<evidence type="ECO:0000313" key="2">
    <source>
        <dbReference type="EMBL" id="KAK2596875.1"/>
    </source>
</evidence>
<feature type="chain" id="PRO_5042153216" description="Glycoside hydrolase family 79 protein" evidence="1">
    <location>
        <begin position="24"/>
        <end position="351"/>
    </location>
</feature>
<keyword evidence="3" id="KW-1185">Reference proteome</keyword>
<protein>
    <recommendedName>
        <fullName evidence="4">Glycoside hydrolase family 79 protein</fullName>
    </recommendedName>
</protein>
<keyword evidence="1" id="KW-0732">Signal</keyword>
<dbReference type="PANTHER" id="PTHR36183">
    <property type="entry name" value="BETA-GLUCURONIDASE"/>
    <property type="match status" value="1"/>
</dbReference>
<evidence type="ECO:0000256" key="1">
    <source>
        <dbReference type="SAM" id="SignalP"/>
    </source>
</evidence>
<reference evidence="2" key="1">
    <citation type="submission" date="2023-06" db="EMBL/GenBank/DDBJ databases">
        <authorList>
            <person name="Noh H."/>
        </authorList>
    </citation>
    <scope>NUCLEOTIDE SEQUENCE</scope>
    <source>
        <strain evidence="2">DUCC20226</strain>
    </source>
</reference>
<feature type="signal peptide" evidence="1">
    <location>
        <begin position="1"/>
        <end position="23"/>
    </location>
</feature>
<comment type="caution">
    <text evidence="2">The sequence shown here is derived from an EMBL/GenBank/DDBJ whole genome shotgun (WGS) entry which is preliminary data.</text>
</comment>
<accession>A0AAD9S1K5</accession>
<sequence>MSPLSGLFLALSVLLAPASLVRGDAFEITLQLPTQMPVWAEPLSPHLASLSIEMDRWTDWAGPEIGQPNEYVNQLLRNLGERTESMPFLRVGGCWAWSSANSQDRATLDLSVQVMNATFPEPTETVPQPEAESIFIGRDFYALSGNLPAGTFFMWGLNLKSFNKSETAAQAELLAETFQGARSNLTKHVKLVDVEIGNEPDFYGPNTRIPGPLDSSWDLVNYSSTWQEYAEVVQGAIRFNDSEAGPNLSPGAFTGFVAPGWSVDGAIMAGILDQNDLRSISAQFGTHLYSGAFSPQLKFIPGELMNKKFIRGNLTTKASEIKAAKAFGVRYCLTEANSFAKYVFRIPTIFI</sequence>
<dbReference type="PANTHER" id="PTHR36183:SF2">
    <property type="entry name" value="BETA-GLUCURONIDASE C-TERMINAL DOMAIN-CONTAINING PROTEIN"/>
    <property type="match status" value="1"/>
</dbReference>
<dbReference type="Proteomes" id="UP001265746">
    <property type="component" value="Unassembled WGS sequence"/>
</dbReference>
<gene>
    <name evidence="2" type="ORF">N8I77_012762</name>
</gene>
<organism evidence="2 3">
    <name type="scientific">Phomopsis amygdali</name>
    <name type="common">Fusicoccum amygdali</name>
    <dbReference type="NCBI Taxonomy" id="1214568"/>
    <lineage>
        <taxon>Eukaryota</taxon>
        <taxon>Fungi</taxon>
        <taxon>Dikarya</taxon>
        <taxon>Ascomycota</taxon>
        <taxon>Pezizomycotina</taxon>
        <taxon>Sordariomycetes</taxon>
        <taxon>Sordariomycetidae</taxon>
        <taxon>Diaporthales</taxon>
        <taxon>Diaporthaceae</taxon>
        <taxon>Diaporthe</taxon>
    </lineage>
</organism>
<name>A0AAD9S1K5_PHOAM</name>
<dbReference type="Gene3D" id="3.20.20.80">
    <property type="entry name" value="Glycosidases"/>
    <property type="match status" value="1"/>
</dbReference>